<keyword evidence="4" id="KW-0949">S-adenosyl-L-methionine</keyword>
<dbReference type="GO" id="GO:0008170">
    <property type="term" value="F:N-methyltransferase activity"/>
    <property type="evidence" value="ECO:0007669"/>
    <property type="project" value="InterPro"/>
</dbReference>
<evidence type="ECO:0000256" key="3">
    <source>
        <dbReference type="ARBA" id="ARBA00022679"/>
    </source>
</evidence>
<sequence length="534" mass="62067">MTKEDVGKREIYYHNVLAKKEIDTLLAPKVLSNMKKYNANGEQNIIKFNDTDNLIIKGNNLIALHTLKERYAGKVKLIYIDPPYNTGGDSFKYNDRFNRSTWLTFMKNRLKVAFSLLKEDGVIVIQTDNNENHYLKVLCDEIFGNNKFVTQVCVEMSATQGMKVAAAKNGGIVKNTEYLLFYSKDGRKNIIENLLYDPRSDYDMHYSKFLTYDYKVKNVKDVFMEQYPNIEFLGLSEMYKVSNEFKEFVDDYQHNIFRYDKVTGFNINNFIEGEVVRVERNGREYYLERKSNSIEQLMFLGASYGYSNDFFSTYGFRKIRGDWWSGYYLDMGNVNKEGNVKLSSGKKPERLIYDLIISLTKKEEIVLDFFMGSGTSIAAALKTQRQFIGLEQLDYIEDLAIERFKNVISGEQTGVSQRCNWEGGGSFVYAELHELNQKFVNRIQAIDSNDELFNLIERIKTEAFLDFQVHIERIANDDEDFLALSLEEKKDVLIQALDANQMYLNYSEIDDASYSIPDDVKAFNRSFYGEDEES</sequence>
<gene>
    <name evidence="7" type="primary">mod</name>
</gene>
<dbReference type="PRINTS" id="PR00508">
    <property type="entry name" value="S21N4MTFRASE"/>
</dbReference>
<dbReference type="EMBL" id="AB588176">
    <property type="protein sequence ID" value="BAJ84466.1"/>
    <property type="molecule type" value="Genomic_DNA"/>
</dbReference>
<geneLocation type="plasmid" evidence="7">
    <name>pHDC-A</name>
</geneLocation>
<evidence type="ECO:0000313" key="7">
    <source>
        <dbReference type="EMBL" id="BAJ84466.1"/>
    </source>
</evidence>
<dbReference type="InterPro" id="IPR002941">
    <property type="entry name" value="DNA_methylase_N4/N6"/>
</dbReference>
<dbReference type="AlphaFoldDB" id="F1SZM1"/>
<dbReference type="GO" id="GO:0009307">
    <property type="term" value="P:DNA restriction-modification system"/>
    <property type="evidence" value="ECO:0007669"/>
    <property type="project" value="UniProtKB-KW"/>
</dbReference>
<dbReference type="SUPFAM" id="SSF53335">
    <property type="entry name" value="S-adenosyl-L-methionine-dependent methyltransferases"/>
    <property type="match status" value="1"/>
</dbReference>
<evidence type="ECO:0000313" key="8">
    <source>
        <dbReference type="EMBL" id="BAJ84495.1"/>
    </source>
</evidence>
<reference evidence="7" key="1">
    <citation type="journal article" date="2011" name="Int. J. Food Microbiol.">
        <title>Diversity of plasmids encoding histidine decarboxylase gene in Tetragenococcus spp. isolated from Japanese fish sauce.</title>
        <authorList>
            <person name="Satomi M."/>
            <person name="Furushita M."/>
            <person name="Oikawa H."/>
            <person name="Yano Y."/>
        </authorList>
    </citation>
    <scope>NUCLEOTIDE SEQUENCE</scope>
    <source>
        <strain evidence="7">A</strain>
        <strain evidence="8">HO</strain>
        <plasmid evidence="7">pHDC-A</plasmid>
        <plasmid evidence="8">pHDC-HO</plasmid>
    </source>
</reference>
<dbReference type="InterPro" id="IPR002295">
    <property type="entry name" value="N4/N6-MTase_EcoPI_Mod-like"/>
</dbReference>
<evidence type="ECO:0000256" key="4">
    <source>
        <dbReference type="ARBA" id="ARBA00022691"/>
    </source>
</evidence>
<keyword evidence="5" id="KW-0680">Restriction system</keyword>
<feature type="domain" description="DNA methylase N-4/N-6" evidence="6">
    <location>
        <begin position="75"/>
        <end position="400"/>
    </location>
</feature>
<keyword evidence="7" id="KW-0614">Plasmid</keyword>
<evidence type="ECO:0000259" key="6">
    <source>
        <dbReference type="Pfam" id="PF01555"/>
    </source>
</evidence>
<dbReference type="GO" id="GO:0003677">
    <property type="term" value="F:DNA binding"/>
    <property type="evidence" value="ECO:0007669"/>
    <property type="project" value="InterPro"/>
</dbReference>
<keyword evidence="2 7" id="KW-0489">Methyltransferase</keyword>
<dbReference type="PIRSF" id="PIRSF015855">
    <property type="entry name" value="TypeIII_Mtase_mKpnI"/>
    <property type="match status" value="1"/>
</dbReference>
<accession>F1SZM1</accession>
<dbReference type="PROSITE" id="PS00092">
    <property type="entry name" value="N6_MTASE"/>
    <property type="match status" value="1"/>
</dbReference>
<dbReference type="REBASE" id="33359">
    <property type="entry name" value="M.ThaHDCAORFAP"/>
</dbReference>
<comment type="similarity">
    <text evidence="1">Belongs to the N(4)/N(6)-methyltransferase family.</text>
</comment>
<dbReference type="Gene3D" id="3.40.50.150">
    <property type="entry name" value="Vaccinia Virus protein VP39"/>
    <property type="match status" value="1"/>
</dbReference>
<protein>
    <submittedName>
        <fullName evidence="7">Methyltransferase</fullName>
    </submittedName>
</protein>
<proteinExistence type="inferred from homology"/>
<evidence type="ECO:0000256" key="1">
    <source>
        <dbReference type="ARBA" id="ARBA00006594"/>
    </source>
</evidence>
<dbReference type="InterPro" id="IPR029063">
    <property type="entry name" value="SAM-dependent_MTases_sf"/>
</dbReference>
<dbReference type="REBASE" id="33361">
    <property type="entry name" value="M.ThaHDCHOORFAP"/>
</dbReference>
<evidence type="ECO:0000256" key="2">
    <source>
        <dbReference type="ARBA" id="ARBA00022603"/>
    </source>
</evidence>
<dbReference type="Pfam" id="PF01555">
    <property type="entry name" value="N6_N4_Mtase"/>
    <property type="match status" value="1"/>
</dbReference>
<evidence type="ECO:0000256" key="5">
    <source>
        <dbReference type="ARBA" id="ARBA00022747"/>
    </source>
</evidence>
<geneLocation type="plasmid" evidence="8">
    <name>pHDC-HO</name>
</geneLocation>
<dbReference type="InterPro" id="IPR001091">
    <property type="entry name" value="RM_Methyltransferase"/>
</dbReference>
<dbReference type="GO" id="GO:0032259">
    <property type="term" value="P:methylation"/>
    <property type="evidence" value="ECO:0007669"/>
    <property type="project" value="UniProtKB-KW"/>
</dbReference>
<organism evidence="7">
    <name type="scientific">Tetragenococcus halophilus</name>
    <name type="common">Pediococcus halophilus</name>
    <dbReference type="NCBI Taxonomy" id="51669"/>
    <lineage>
        <taxon>Bacteria</taxon>
        <taxon>Bacillati</taxon>
        <taxon>Bacillota</taxon>
        <taxon>Bacilli</taxon>
        <taxon>Lactobacillales</taxon>
        <taxon>Enterococcaceae</taxon>
        <taxon>Tetragenococcus</taxon>
    </lineage>
</organism>
<keyword evidence="3 7" id="KW-0808">Transferase</keyword>
<dbReference type="InterPro" id="IPR002052">
    <property type="entry name" value="DNA_methylase_N6_adenine_CS"/>
</dbReference>
<name>F1SZM1_TETHA</name>
<dbReference type="EMBL" id="AB588177">
    <property type="protein sequence ID" value="BAJ84495.1"/>
    <property type="molecule type" value="Genomic_DNA"/>
</dbReference>